<dbReference type="Gene3D" id="1.25.40.990">
    <property type="match status" value="1"/>
</dbReference>
<feature type="domain" description="RRM" evidence="6">
    <location>
        <begin position="24"/>
        <end position="102"/>
    </location>
</feature>
<feature type="coiled-coil region" evidence="4">
    <location>
        <begin position="1704"/>
        <end position="1741"/>
    </location>
</feature>
<dbReference type="SUPFAM" id="SSF54928">
    <property type="entry name" value="RNA-binding domain, RBD"/>
    <property type="match status" value="1"/>
</dbReference>
<evidence type="ECO:0000256" key="2">
    <source>
        <dbReference type="ARBA" id="ARBA00038443"/>
    </source>
</evidence>
<feature type="compositionally biased region" description="Basic and acidic residues" evidence="5">
    <location>
        <begin position="993"/>
        <end position="1046"/>
    </location>
</feature>
<evidence type="ECO:0000259" key="6">
    <source>
        <dbReference type="PROSITE" id="PS50102"/>
    </source>
</evidence>
<reference evidence="8" key="1">
    <citation type="submission" date="2023-03" db="EMBL/GenBank/DDBJ databases">
        <title>Chromosome-level genomes of two armyworms, Mythimna separata and Mythimna loreyi, provide insights into the biosynthesis and reception of sex pheromones.</title>
        <authorList>
            <person name="Zhao H."/>
        </authorList>
    </citation>
    <scope>NUCLEOTIDE SEQUENCE</scope>
    <source>
        <strain evidence="8">BeijingLab</strain>
        <tissue evidence="8">Pupa</tissue>
    </source>
</reference>
<proteinExistence type="inferred from homology"/>
<dbReference type="InterPro" id="IPR035979">
    <property type="entry name" value="RBD_domain_sf"/>
</dbReference>
<evidence type="ECO:0000256" key="3">
    <source>
        <dbReference type="PROSITE-ProRule" id="PRU00176"/>
    </source>
</evidence>
<feature type="compositionally biased region" description="Acidic residues" evidence="5">
    <location>
        <begin position="107"/>
        <end position="120"/>
    </location>
</feature>
<dbReference type="GO" id="GO:0005737">
    <property type="term" value="C:cytoplasm"/>
    <property type="evidence" value="ECO:0007669"/>
    <property type="project" value="TreeGrafter"/>
</dbReference>
<comment type="caution">
    <text evidence="8">The sequence shown here is derived from an EMBL/GenBank/DDBJ whole genome shotgun (WGS) entry which is preliminary data.</text>
</comment>
<feature type="region of interest" description="Disordered" evidence="5">
    <location>
        <begin position="973"/>
        <end position="1046"/>
    </location>
</feature>
<dbReference type="Proteomes" id="UP001231518">
    <property type="component" value="Chromosome 16"/>
</dbReference>
<dbReference type="PANTHER" id="PTHR12436:SF3">
    <property type="entry name" value="GERMINAL-CENTER ASSOCIATED NUCLEAR PROTEIN"/>
    <property type="match status" value="1"/>
</dbReference>
<organism evidence="8 9">
    <name type="scientific">Mythimna separata</name>
    <name type="common">Oriental armyworm</name>
    <name type="synonym">Pseudaletia separata</name>
    <dbReference type="NCBI Taxonomy" id="271217"/>
    <lineage>
        <taxon>Eukaryota</taxon>
        <taxon>Metazoa</taxon>
        <taxon>Ecdysozoa</taxon>
        <taxon>Arthropoda</taxon>
        <taxon>Hexapoda</taxon>
        <taxon>Insecta</taxon>
        <taxon>Pterygota</taxon>
        <taxon>Neoptera</taxon>
        <taxon>Endopterygota</taxon>
        <taxon>Lepidoptera</taxon>
        <taxon>Glossata</taxon>
        <taxon>Ditrysia</taxon>
        <taxon>Noctuoidea</taxon>
        <taxon>Noctuidae</taxon>
        <taxon>Noctuinae</taxon>
        <taxon>Hadenini</taxon>
        <taxon>Mythimna</taxon>
    </lineage>
</organism>
<evidence type="ECO:0000313" key="9">
    <source>
        <dbReference type="Proteomes" id="UP001231518"/>
    </source>
</evidence>
<feature type="region of interest" description="Disordered" evidence="5">
    <location>
        <begin position="97"/>
        <end position="128"/>
    </location>
</feature>
<protein>
    <recommendedName>
        <fullName evidence="10">Protein xmas-2</fullName>
    </recommendedName>
</protein>
<dbReference type="PANTHER" id="PTHR12436">
    <property type="entry name" value="80 KDA MCM3-ASSOCIATED PROTEIN"/>
    <property type="match status" value="1"/>
</dbReference>
<dbReference type="InterPro" id="IPR000504">
    <property type="entry name" value="RRM_dom"/>
</dbReference>
<dbReference type="InterPro" id="IPR045107">
    <property type="entry name" value="SAC3/GANP/THP3"/>
</dbReference>
<dbReference type="InterPro" id="IPR000717">
    <property type="entry name" value="PCI_dom"/>
</dbReference>
<keyword evidence="4" id="KW-0175">Coiled coil</keyword>
<sequence>MQSATSPRKKLKSPLQDVIVNPKTSITCSNVPDSLFDAAAAKKHFSKFGRVQKIRLFPKRHMCIIEYDQPSSSERAVLNAGAYDGFMFDVTRSKMRVRRRSSRKDDDPDWVPDSDVEEELSAMGGAPTYRVTRQKSMDVEPEPKTPPTKTRIPARPVKQIPLKKKVPIREKKPVVSQPATSVIEAPIAVVTTQTTLNTTEAASELHQLRSKVSTTPDEQWRILEARDKILRAWGGAGSRIKVGGATIGTCQDMCPEKELLHRQAEHQVMTLETVLDSDGELEPRRAVKQYSRSSADQEIPMCYELRPPAVLMRTCAYLLHEIADTKRQVSLADWFHFMWDRFRGIRKDITQQALCCAESICLVEMCARFHAHCAARLADLEHTQFDQKLNTDNLTKCLQTLKHMYADVGPEQKPREAEFRGYVALLNLGDANFWWEIKQLPIEIQKSEPIIFAIKVFNAIDNNNYVRFFRLVREQATYLQACILLRYFNDVRARALARIVKAYAPRGGSRYPTEEMMNTLAFETIDNLKSFINHYGLRLARTEDCDDEITIILDRNQFIEDSDPYPTSRAIQLIESKRHMTVGEIIAGGQLPDARYSQHILYTSFNADGRLKESALTADDQGYNTLNDSNKDIQSLKAEIQRLAHGGKTAYVMEKAPESKVNVFAKPDVISSSPKQIHKFSAPTIPQPTNIFKPPSEINQFLFKPAIPVASTDIIKNSPEKMFSDDTKKIFSFSKPQETVVSNLFTGKETIKRLFESTAVPETNNIFGKINNDKGQNPLFKGIKPENNLFKKPEGNAVFGPPAPFQTNPSSNLFTSTRPENVFATKEENKADKQPLFTNKSIFSGTKVDPVSKPDSTVMFEKGGNIFAKPTPPSGSDDKRPTNIFGAFGKQPETANLFAKPVNAEDQVKPQSIFANGETTTSKLSPGSLFKSAIIPPNGSDSKGYSIFQSKNKAQTVADNILNSIATTERPAVFDFNQNEEDEQQQAEIQRLNAERMRKEEERQLQEKMKREEEMRKQEMRRQEEERRKEEARIKQEETRRKQEELRLQEEKRKKEEQRKQEELKKKIEEERKAELKRKADEEKKFKERVEKESADLIEELVNEVNDSTVKSILKEELDKFNSLMQFANTVSDDILLTLSNEISESELKAEIFLTQRIMKKWFNVWRKQYIRNIKRRNLLEDTPVWLTRKTPLEEATYLRRFVENATLKNMNAVHRGYKFTGELRQLPTPEPYNIMEIIRSPLLKRMKQISYPYDKCFFWKVTLVSPGAMKWLHKKINIEKWLLDVFSDRKQHEASTTLIHVGKQSWNHLMDFAISVSLTGKDMNINEAIEGANAVLFYATESDNNLVETIEITLKHKYPYQIVPVAIITPKIEQVQHSLDVLLSNLVKKNVISGYKIFAIDSQNVYESLNACSKSAMKWLAKKFPQTPPLEIDHLKSICQRYLGNEIWCRLRMENDSRMNVVIRDLYKLIKCYNNAVDNLTKVITNEDLFNYSLFPLEFQPYLDSTSPYPKPYEFIPSSAKTSDNVSAIKRIMNQLKLPDPSSNFDPMDAISMQEQMSGYCNQIGWFENPEEVLCRVVAVLPKELSNISMPCEDFNKYFAQYNLVDFMNIIVYEKINRLNNFENRFAVYEKSVIEDYRNALWLHEVKVINEMKHKALQYEDDIDFYIKAKRRKIEIDSLEYLMIEDKDRTLVDESIKEKDVNISKYNNCAEAVKQLEKQLEEEKQKSLEFENLLREALGNV</sequence>
<dbReference type="InterPro" id="IPR012677">
    <property type="entry name" value="Nucleotide-bd_a/b_plait_sf"/>
</dbReference>
<keyword evidence="9" id="KW-1185">Reference proteome</keyword>
<evidence type="ECO:0000256" key="4">
    <source>
        <dbReference type="SAM" id="Coils"/>
    </source>
</evidence>
<dbReference type="EMBL" id="JARGEI010000005">
    <property type="protein sequence ID" value="KAJ8731270.1"/>
    <property type="molecule type" value="Genomic_DNA"/>
</dbReference>
<evidence type="ECO:0000256" key="5">
    <source>
        <dbReference type="SAM" id="MobiDB-lite"/>
    </source>
</evidence>
<evidence type="ECO:0000259" key="7">
    <source>
        <dbReference type="PROSITE" id="PS50250"/>
    </source>
</evidence>
<comment type="similarity">
    <text evidence="2">Belongs to the SAC3 family.</text>
</comment>
<dbReference type="Gene3D" id="3.30.70.330">
    <property type="match status" value="1"/>
</dbReference>
<dbReference type="GO" id="GO:0070390">
    <property type="term" value="C:transcription export complex 2"/>
    <property type="evidence" value="ECO:0007669"/>
    <property type="project" value="TreeGrafter"/>
</dbReference>
<dbReference type="GO" id="GO:0003723">
    <property type="term" value="F:RNA binding"/>
    <property type="evidence" value="ECO:0007669"/>
    <property type="project" value="UniProtKB-UniRule"/>
</dbReference>
<dbReference type="PROSITE" id="PS50250">
    <property type="entry name" value="PCI"/>
    <property type="match status" value="1"/>
</dbReference>
<keyword evidence="1 3" id="KW-0694">RNA-binding</keyword>
<dbReference type="PROSITE" id="PS50102">
    <property type="entry name" value="RRM"/>
    <property type="match status" value="1"/>
</dbReference>
<evidence type="ECO:0008006" key="10">
    <source>
        <dbReference type="Google" id="ProtNLM"/>
    </source>
</evidence>
<evidence type="ECO:0000256" key="1">
    <source>
        <dbReference type="ARBA" id="ARBA00022884"/>
    </source>
</evidence>
<dbReference type="Pfam" id="PF03399">
    <property type="entry name" value="SAC3_GANP"/>
    <property type="match status" value="1"/>
</dbReference>
<name>A0AAD7YVR8_MYTSE</name>
<dbReference type="InterPro" id="IPR005062">
    <property type="entry name" value="SAC3/GANP/THP3_conserved"/>
</dbReference>
<gene>
    <name evidence="8" type="ORF">PYW07_004434</name>
</gene>
<accession>A0AAD7YVR8</accession>
<feature type="domain" description="PCI" evidence="7">
    <location>
        <begin position="386"/>
        <end position="567"/>
    </location>
</feature>
<dbReference type="GO" id="GO:0006406">
    <property type="term" value="P:mRNA export from nucleus"/>
    <property type="evidence" value="ECO:0007669"/>
    <property type="project" value="TreeGrafter"/>
</dbReference>
<evidence type="ECO:0000313" key="8">
    <source>
        <dbReference type="EMBL" id="KAJ8731270.1"/>
    </source>
</evidence>